<keyword evidence="2" id="KW-1185">Reference proteome</keyword>
<dbReference type="AlphaFoldDB" id="A0A915J9T4"/>
<evidence type="ECO:0000313" key="2">
    <source>
        <dbReference type="Proteomes" id="UP000887565"/>
    </source>
</evidence>
<sequence length="89" mass="9665">MRSDVRQNFEGSGLGGDAGELDKMGATSLPVEGKEYPEGQAALKNKGHYSTHKENQFKKSLQAKRISCQDYIVVGCTLGIDQLAAVNYD</sequence>
<name>A0A915J9T4_ROMCU</name>
<evidence type="ECO:0000313" key="3">
    <source>
        <dbReference type="WBParaSite" id="nRc.2.0.1.t23239-RA"/>
    </source>
</evidence>
<evidence type="ECO:0000256" key="1">
    <source>
        <dbReference type="SAM" id="MobiDB-lite"/>
    </source>
</evidence>
<organism evidence="2 3">
    <name type="scientific">Romanomermis culicivorax</name>
    <name type="common">Nematode worm</name>
    <dbReference type="NCBI Taxonomy" id="13658"/>
    <lineage>
        <taxon>Eukaryota</taxon>
        <taxon>Metazoa</taxon>
        <taxon>Ecdysozoa</taxon>
        <taxon>Nematoda</taxon>
        <taxon>Enoplea</taxon>
        <taxon>Dorylaimia</taxon>
        <taxon>Mermithida</taxon>
        <taxon>Mermithoidea</taxon>
        <taxon>Mermithidae</taxon>
        <taxon>Romanomermis</taxon>
    </lineage>
</organism>
<protein>
    <submittedName>
        <fullName evidence="3">Uncharacterized protein</fullName>
    </submittedName>
</protein>
<reference evidence="3" key="1">
    <citation type="submission" date="2022-11" db="UniProtKB">
        <authorList>
            <consortium name="WormBaseParasite"/>
        </authorList>
    </citation>
    <scope>IDENTIFICATION</scope>
</reference>
<proteinExistence type="predicted"/>
<dbReference type="Proteomes" id="UP000887565">
    <property type="component" value="Unplaced"/>
</dbReference>
<feature type="region of interest" description="Disordered" evidence="1">
    <location>
        <begin position="1"/>
        <end position="32"/>
    </location>
</feature>
<dbReference type="WBParaSite" id="nRc.2.0.1.t23239-RA">
    <property type="protein sequence ID" value="nRc.2.0.1.t23239-RA"/>
    <property type="gene ID" value="nRc.2.0.1.g23239"/>
</dbReference>
<accession>A0A915J9T4</accession>